<reference evidence="2" key="1">
    <citation type="submission" date="2021-02" db="EMBL/GenBank/DDBJ databases">
        <authorList>
            <person name="Palmer J.M."/>
        </authorList>
    </citation>
    <scope>NUCLEOTIDE SEQUENCE</scope>
    <source>
        <strain evidence="2">SCRP734</strain>
    </source>
</reference>
<proteinExistence type="predicted"/>
<evidence type="ECO:0000256" key="1">
    <source>
        <dbReference type="SAM" id="MobiDB-lite"/>
    </source>
</evidence>
<evidence type="ECO:0000313" key="2">
    <source>
        <dbReference type="EMBL" id="KAG7376672.1"/>
    </source>
</evidence>
<organism evidence="2 3">
    <name type="scientific">Phytophthora pseudosyringae</name>
    <dbReference type="NCBI Taxonomy" id="221518"/>
    <lineage>
        <taxon>Eukaryota</taxon>
        <taxon>Sar</taxon>
        <taxon>Stramenopiles</taxon>
        <taxon>Oomycota</taxon>
        <taxon>Peronosporomycetes</taxon>
        <taxon>Peronosporales</taxon>
        <taxon>Peronosporaceae</taxon>
        <taxon>Phytophthora</taxon>
    </lineage>
</organism>
<keyword evidence="3" id="KW-1185">Reference proteome</keyword>
<evidence type="ECO:0000313" key="3">
    <source>
        <dbReference type="Proteomes" id="UP000694044"/>
    </source>
</evidence>
<accession>A0A8T1V5Z5</accession>
<dbReference type="OrthoDB" id="163753at2759"/>
<feature type="compositionally biased region" description="Basic and acidic residues" evidence="1">
    <location>
        <begin position="107"/>
        <end position="118"/>
    </location>
</feature>
<gene>
    <name evidence="2" type="ORF">PHYPSEUDO_012930</name>
</gene>
<feature type="region of interest" description="Disordered" evidence="1">
    <location>
        <begin position="93"/>
        <end position="119"/>
    </location>
</feature>
<comment type="caution">
    <text evidence="2">The sequence shown here is derived from an EMBL/GenBank/DDBJ whole genome shotgun (WGS) entry which is preliminary data.</text>
</comment>
<dbReference type="Proteomes" id="UP000694044">
    <property type="component" value="Unassembled WGS sequence"/>
</dbReference>
<name>A0A8T1V5Z5_9STRA</name>
<dbReference type="AlphaFoldDB" id="A0A8T1V5Z5"/>
<dbReference type="EMBL" id="JAGDFM010000642">
    <property type="protein sequence ID" value="KAG7376672.1"/>
    <property type="molecule type" value="Genomic_DNA"/>
</dbReference>
<sequence length="294" mass="32596">MEGYLIRVPVEACFPDSLPAWRQRSDASGPVYSQVLYYIVAEGYLRGYESPDTLDDPMESFQLTSHRIEVNAMYSLNVFEIKARAVNLPPSQQFVEDTSSSSSDSSDDGRDSSTRRGESASLHVSRVALSSTPRVVSGSYHVVFFAPNKELVKKWSVKLLNWNRYVFSSCDDLDEAGLELSKAEIIESLRVVNAADRFLRFVQLRTTEIASTTAGNSANAPLSAHEVDMIPAPVDTLNIPISTSSTVSPTETTQAAIEYADVVKPFDALALPLKPWWVVPFGKSRRISSYSLRR</sequence>
<protein>
    <submittedName>
        <fullName evidence="2">Uncharacterized protein</fullName>
    </submittedName>
</protein>